<dbReference type="InterPro" id="IPR036866">
    <property type="entry name" value="RibonucZ/Hydroxyglut_hydro"/>
</dbReference>
<dbReference type="Gene3D" id="3.60.15.10">
    <property type="entry name" value="Ribonuclease Z/Hydroxyacylglutathione hydrolase-like"/>
    <property type="match status" value="1"/>
</dbReference>
<keyword evidence="3" id="KW-1185">Reference proteome</keyword>
<evidence type="ECO:0000313" key="3">
    <source>
        <dbReference type="Proteomes" id="UP001594351"/>
    </source>
</evidence>
<reference evidence="2 3" key="1">
    <citation type="submission" date="2024-09" db="EMBL/GenBank/DDBJ databases">
        <title>Laminarin stimulates single cell rates of sulfate reduction while oxygen inhibits transcriptomic activity in coastal marine sediment.</title>
        <authorList>
            <person name="Lindsay M."/>
            <person name="Orcutt B."/>
            <person name="Emerson D."/>
            <person name="Stepanauskas R."/>
            <person name="D'Angelo T."/>
        </authorList>
    </citation>
    <scope>NUCLEOTIDE SEQUENCE [LARGE SCALE GENOMIC DNA]</scope>
    <source>
        <strain evidence="2">SAG AM-311-K15</strain>
    </source>
</reference>
<protein>
    <submittedName>
        <fullName evidence="2">MBL fold metallo-hydrolase</fullName>
    </submittedName>
</protein>
<gene>
    <name evidence="2" type="ORF">ACFL27_18950</name>
</gene>
<evidence type="ECO:0000313" key="2">
    <source>
        <dbReference type="EMBL" id="MFC1852280.1"/>
    </source>
</evidence>
<dbReference type="InterPro" id="IPR050855">
    <property type="entry name" value="NDM-1-like"/>
</dbReference>
<dbReference type="EMBL" id="JBHPBY010000292">
    <property type="protein sequence ID" value="MFC1852280.1"/>
    <property type="molecule type" value="Genomic_DNA"/>
</dbReference>
<accession>A0ABV6Z1F5</accession>
<comment type="caution">
    <text evidence="2">The sequence shown here is derived from an EMBL/GenBank/DDBJ whole genome shotgun (WGS) entry which is preliminary data.</text>
</comment>
<dbReference type="SUPFAM" id="SSF56281">
    <property type="entry name" value="Metallo-hydrolase/oxidoreductase"/>
    <property type="match status" value="1"/>
</dbReference>
<organism evidence="2 3">
    <name type="scientific">candidate division CSSED10-310 bacterium</name>
    <dbReference type="NCBI Taxonomy" id="2855610"/>
    <lineage>
        <taxon>Bacteria</taxon>
        <taxon>Bacteria division CSSED10-310</taxon>
    </lineage>
</organism>
<dbReference type="Pfam" id="PF00753">
    <property type="entry name" value="Lactamase_B"/>
    <property type="match status" value="2"/>
</dbReference>
<sequence>MKQIKRTFIILLSWCFLLGLCIPLQGQPLEPVNTEKVTETVFCISGPGGNIGVLTLEKGSLVVDAKYSKTAPEVLKEIKKLSPGPILYLINTHYHGDHTDGNPIIGAGAIIVSHSQCKSSLLRRLTEGESPDTIGAPQMTYSEKMTLHFENETVHLFHFGPAHTAGDTVVVFEKARVVHTGDLFFHNLPPFIDVEDGSDTGNWVKTIRKLATDYGDYKVIPGHGPVSDMKEFLKFGDYLHYLRQEVSKAIKEGKSATETVDSIDVGRFSYLKDKGEFLTKKNNISWIYAEMSR</sequence>
<dbReference type="InterPro" id="IPR001279">
    <property type="entry name" value="Metallo-B-lactamas"/>
</dbReference>
<dbReference type="Proteomes" id="UP001594351">
    <property type="component" value="Unassembled WGS sequence"/>
</dbReference>
<dbReference type="PANTHER" id="PTHR42951">
    <property type="entry name" value="METALLO-BETA-LACTAMASE DOMAIN-CONTAINING"/>
    <property type="match status" value="1"/>
</dbReference>
<dbReference type="SMART" id="SM00849">
    <property type="entry name" value="Lactamase_B"/>
    <property type="match status" value="1"/>
</dbReference>
<dbReference type="PANTHER" id="PTHR42951:SF4">
    <property type="entry name" value="ACYL-COENZYME A THIOESTERASE MBLAC2"/>
    <property type="match status" value="1"/>
</dbReference>
<dbReference type="CDD" id="cd16282">
    <property type="entry name" value="metallo-hydrolase-like_MBL-fold"/>
    <property type="match status" value="1"/>
</dbReference>
<feature type="domain" description="Metallo-beta-lactamase" evidence="1">
    <location>
        <begin position="48"/>
        <end position="223"/>
    </location>
</feature>
<evidence type="ECO:0000259" key="1">
    <source>
        <dbReference type="SMART" id="SM00849"/>
    </source>
</evidence>
<name>A0ABV6Z1F5_UNCC1</name>
<proteinExistence type="predicted"/>